<dbReference type="Proteomes" id="UP000533080">
    <property type="component" value="Unassembled WGS sequence"/>
</dbReference>
<dbReference type="AlphaFoldDB" id="A0A7Y4MVM8"/>
<reference evidence="1 2" key="1">
    <citation type="submission" date="2020-05" db="EMBL/GenBank/DDBJ databases">
        <authorList>
            <person name="Whitworth D."/>
        </authorList>
    </citation>
    <scope>NUCLEOTIDE SEQUENCE [LARGE SCALE GENOMIC DNA]</scope>
    <source>
        <strain evidence="1 2">AM005</strain>
    </source>
</reference>
<dbReference type="EMBL" id="JABFNT010000258">
    <property type="protein sequence ID" value="NOJ83865.1"/>
    <property type="molecule type" value="Genomic_DNA"/>
</dbReference>
<dbReference type="SUPFAM" id="SSF160631">
    <property type="entry name" value="SMI1/KNR4-like"/>
    <property type="match status" value="1"/>
</dbReference>
<proteinExistence type="predicted"/>
<protein>
    <submittedName>
        <fullName evidence="1">SMI1/KNR4 family protein</fullName>
    </submittedName>
</protein>
<gene>
    <name evidence="1" type="ORF">HNV28_37095</name>
</gene>
<accession>A0A7Y4MVM8</accession>
<organism evidence="1 2">
    <name type="scientific">Myxococcus xanthus</name>
    <dbReference type="NCBI Taxonomy" id="34"/>
    <lineage>
        <taxon>Bacteria</taxon>
        <taxon>Pseudomonadati</taxon>
        <taxon>Myxococcota</taxon>
        <taxon>Myxococcia</taxon>
        <taxon>Myxococcales</taxon>
        <taxon>Cystobacterineae</taxon>
        <taxon>Myxococcaceae</taxon>
        <taxon>Myxococcus</taxon>
    </lineage>
</organism>
<comment type="caution">
    <text evidence="1">The sequence shown here is derived from an EMBL/GenBank/DDBJ whole genome shotgun (WGS) entry which is preliminary data.</text>
</comment>
<evidence type="ECO:0000313" key="2">
    <source>
        <dbReference type="Proteomes" id="UP000533080"/>
    </source>
</evidence>
<evidence type="ECO:0000313" key="1">
    <source>
        <dbReference type="EMBL" id="NOJ83865.1"/>
    </source>
</evidence>
<dbReference type="Gene3D" id="3.40.1580.10">
    <property type="entry name" value="SMI1/KNR4-like"/>
    <property type="match status" value="1"/>
</dbReference>
<name>A0A7Y4MVM8_MYXXA</name>
<sequence length="254" mass="28399">MPTRLPPPAMQSVVQAISQYHPAFATELRGCGPSEISQLQAAVGRPLPPGYTGFLQVMGRGTGTLQLFQDSDDFSFKPVLEYHRNKDLPKAPARYLLFGLAEDDPYFDFYLDCGPSEPQVIRFPTPETAKAFPKVIEQAEWLASSLSEFVFSKAYFHFHVSRFPQRTSLVEPPEAHTRLDQEQAGLTLVKMGFTRHPQSSDTIAYYERPTCTVVVSKSQPGDAPLLFSVAAYDRREMLKVTDVLSQQLQLVIPG</sequence>
<dbReference type="InterPro" id="IPR037883">
    <property type="entry name" value="Knr4/Smi1-like_sf"/>
</dbReference>